<dbReference type="PROSITE" id="PS51088">
    <property type="entry name" value="TEA_2"/>
    <property type="match status" value="1"/>
</dbReference>
<gene>
    <name evidence="5" type="ORF">BDV98DRAFT_652521</name>
</gene>
<dbReference type="Pfam" id="PF01285">
    <property type="entry name" value="TEA"/>
    <property type="match status" value="1"/>
</dbReference>
<evidence type="ECO:0000256" key="3">
    <source>
        <dbReference type="SAM" id="MobiDB-lite"/>
    </source>
</evidence>
<accession>A0A5C3R1U0</accession>
<dbReference type="OrthoDB" id="10006572at2759"/>
<evidence type="ECO:0000256" key="1">
    <source>
        <dbReference type="ARBA" id="ARBA00008421"/>
    </source>
</evidence>
<sequence length="328" mass="36003">MPVSSASKASSSTSIISTTLTPQRKHHKLLKDGSGDEVWPQSVESVFVQGLKAYRDSPWATYSRGRSRWRNQFLVDYLQSVGIVRTKKQVASHIQVLRNMWKGEPDFELVSGGEVSAQLQSQSKPTSRSKQKSSTPVKSEEEQKPLFNFSSPSPTLLSPSPAQSLYEPSEAYPKAEYSPSSSAHSSPLSSHSVPTVLLPYLDQGHLSMPYMPIPNTLTSLHISSPGITPVSVPVDLTAVGSSIPVFKFSLVPPSSMDYMCPVDMEGFDAQLSMLQPWSRCRTLTRVFSAGSCISQEYTTTLPGSQQHRFISASSPSFSLVQVQMVKLR</sequence>
<dbReference type="EMBL" id="ML178814">
    <property type="protein sequence ID" value="TFL07597.1"/>
    <property type="molecule type" value="Genomic_DNA"/>
</dbReference>
<feature type="region of interest" description="Disordered" evidence="3">
    <location>
        <begin position="113"/>
        <end position="188"/>
    </location>
</feature>
<dbReference type="STRING" id="1884261.A0A5C3R1U0"/>
<feature type="DNA-binding region" description="TEA" evidence="2">
    <location>
        <begin position="32"/>
        <end position="104"/>
    </location>
</feature>
<dbReference type="GO" id="GO:0003700">
    <property type="term" value="F:DNA-binding transcription factor activity"/>
    <property type="evidence" value="ECO:0007669"/>
    <property type="project" value="InterPro"/>
</dbReference>
<dbReference type="Gene3D" id="6.10.20.40">
    <property type="entry name" value="TEA/ATTS domain"/>
    <property type="match status" value="1"/>
</dbReference>
<evidence type="ECO:0000259" key="4">
    <source>
        <dbReference type="PROSITE" id="PS51088"/>
    </source>
</evidence>
<organism evidence="5 6">
    <name type="scientific">Pterulicium gracile</name>
    <dbReference type="NCBI Taxonomy" id="1884261"/>
    <lineage>
        <taxon>Eukaryota</taxon>
        <taxon>Fungi</taxon>
        <taxon>Dikarya</taxon>
        <taxon>Basidiomycota</taxon>
        <taxon>Agaricomycotina</taxon>
        <taxon>Agaricomycetes</taxon>
        <taxon>Agaricomycetidae</taxon>
        <taxon>Agaricales</taxon>
        <taxon>Pleurotineae</taxon>
        <taxon>Pterulaceae</taxon>
        <taxon>Pterulicium</taxon>
    </lineage>
</organism>
<feature type="compositionally biased region" description="Low complexity" evidence="3">
    <location>
        <begin position="145"/>
        <end position="161"/>
    </location>
</feature>
<feature type="compositionally biased region" description="Polar residues" evidence="3">
    <location>
        <begin position="117"/>
        <end position="137"/>
    </location>
</feature>
<feature type="domain" description="TEA" evidence="4">
    <location>
        <begin position="32"/>
        <end position="104"/>
    </location>
</feature>
<dbReference type="SMART" id="SM00426">
    <property type="entry name" value="TEA"/>
    <property type="match status" value="1"/>
</dbReference>
<keyword evidence="6" id="KW-1185">Reference proteome</keyword>
<protein>
    <recommendedName>
        <fullName evidence="4">TEA domain-containing protein</fullName>
    </recommendedName>
</protein>
<dbReference type="InterPro" id="IPR038096">
    <property type="entry name" value="TEA/ATTS_sf"/>
</dbReference>
<evidence type="ECO:0000256" key="2">
    <source>
        <dbReference type="PROSITE-ProRule" id="PRU00505"/>
    </source>
</evidence>
<evidence type="ECO:0000313" key="6">
    <source>
        <dbReference type="Proteomes" id="UP000305067"/>
    </source>
</evidence>
<feature type="compositionally biased region" description="Low complexity" evidence="3">
    <location>
        <begin position="178"/>
        <end position="188"/>
    </location>
</feature>
<dbReference type="AlphaFoldDB" id="A0A5C3R1U0"/>
<name>A0A5C3R1U0_9AGAR</name>
<proteinExistence type="inferred from homology"/>
<comment type="similarity">
    <text evidence="1">Belongs to the TEC1 family.</text>
</comment>
<reference evidence="5 6" key="1">
    <citation type="journal article" date="2019" name="Nat. Ecol. Evol.">
        <title>Megaphylogeny resolves global patterns of mushroom evolution.</title>
        <authorList>
            <person name="Varga T."/>
            <person name="Krizsan K."/>
            <person name="Foldi C."/>
            <person name="Dima B."/>
            <person name="Sanchez-Garcia M."/>
            <person name="Sanchez-Ramirez S."/>
            <person name="Szollosi G.J."/>
            <person name="Szarkandi J.G."/>
            <person name="Papp V."/>
            <person name="Albert L."/>
            <person name="Andreopoulos W."/>
            <person name="Angelini C."/>
            <person name="Antonin V."/>
            <person name="Barry K.W."/>
            <person name="Bougher N.L."/>
            <person name="Buchanan P."/>
            <person name="Buyck B."/>
            <person name="Bense V."/>
            <person name="Catcheside P."/>
            <person name="Chovatia M."/>
            <person name="Cooper J."/>
            <person name="Damon W."/>
            <person name="Desjardin D."/>
            <person name="Finy P."/>
            <person name="Geml J."/>
            <person name="Haridas S."/>
            <person name="Hughes K."/>
            <person name="Justo A."/>
            <person name="Karasinski D."/>
            <person name="Kautmanova I."/>
            <person name="Kiss B."/>
            <person name="Kocsube S."/>
            <person name="Kotiranta H."/>
            <person name="LaButti K.M."/>
            <person name="Lechner B.E."/>
            <person name="Liimatainen K."/>
            <person name="Lipzen A."/>
            <person name="Lukacs Z."/>
            <person name="Mihaltcheva S."/>
            <person name="Morgado L.N."/>
            <person name="Niskanen T."/>
            <person name="Noordeloos M.E."/>
            <person name="Ohm R.A."/>
            <person name="Ortiz-Santana B."/>
            <person name="Ovrebo C."/>
            <person name="Racz N."/>
            <person name="Riley R."/>
            <person name="Savchenko A."/>
            <person name="Shiryaev A."/>
            <person name="Soop K."/>
            <person name="Spirin V."/>
            <person name="Szebenyi C."/>
            <person name="Tomsovsky M."/>
            <person name="Tulloss R.E."/>
            <person name="Uehling J."/>
            <person name="Grigoriev I.V."/>
            <person name="Vagvolgyi C."/>
            <person name="Papp T."/>
            <person name="Martin F.M."/>
            <person name="Miettinen O."/>
            <person name="Hibbett D.S."/>
            <person name="Nagy L.G."/>
        </authorList>
    </citation>
    <scope>NUCLEOTIDE SEQUENCE [LARGE SCALE GENOMIC DNA]</scope>
    <source>
        <strain evidence="5 6">CBS 309.79</strain>
    </source>
</reference>
<dbReference type="Proteomes" id="UP000305067">
    <property type="component" value="Unassembled WGS sequence"/>
</dbReference>
<evidence type="ECO:0000313" key="5">
    <source>
        <dbReference type="EMBL" id="TFL07597.1"/>
    </source>
</evidence>
<dbReference type="InterPro" id="IPR000818">
    <property type="entry name" value="TEA/ATTS_dom"/>
</dbReference>